<evidence type="ECO:0000313" key="4">
    <source>
        <dbReference type="Proteomes" id="UP001595751"/>
    </source>
</evidence>
<dbReference type="PROSITE" id="PS51257">
    <property type="entry name" value="PROKAR_LIPOPROTEIN"/>
    <property type="match status" value="1"/>
</dbReference>
<keyword evidence="4" id="KW-1185">Reference proteome</keyword>
<proteinExistence type="predicted"/>
<reference evidence="4" key="1">
    <citation type="journal article" date="2019" name="Int. J. Syst. Evol. Microbiol.">
        <title>The Global Catalogue of Microorganisms (GCM) 10K type strain sequencing project: providing services to taxonomists for standard genome sequencing and annotation.</title>
        <authorList>
            <consortium name="The Broad Institute Genomics Platform"/>
            <consortium name="The Broad Institute Genome Sequencing Center for Infectious Disease"/>
            <person name="Wu L."/>
            <person name="Ma J."/>
        </authorList>
    </citation>
    <scope>NUCLEOTIDE SEQUENCE [LARGE SCALE GENOMIC DNA]</scope>
    <source>
        <strain evidence="4">CCUG 53252</strain>
    </source>
</reference>
<feature type="chain" id="PRO_5046280148" description="Secreted protein" evidence="2">
    <location>
        <begin position="25"/>
        <end position="168"/>
    </location>
</feature>
<dbReference type="RefSeq" id="WP_290290333.1">
    <property type="nucleotide sequence ID" value="NZ_CP047211.1"/>
</dbReference>
<keyword evidence="2" id="KW-0732">Signal</keyword>
<feature type="signal peptide" evidence="2">
    <location>
        <begin position="1"/>
        <end position="24"/>
    </location>
</feature>
<dbReference type="Proteomes" id="UP001595751">
    <property type="component" value="Unassembled WGS sequence"/>
</dbReference>
<evidence type="ECO:0008006" key="5">
    <source>
        <dbReference type="Google" id="ProtNLM"/>
    </source>
</evidence>
<dbReference type="EMBL" id="JBHRZN010000003">
    <property type="protein sequence ID" value="MFC3850562.1"/>
    <property type="molecule type" value="Genomic_DNA"/>
</dbReference>
<feature type="compositionally biased region" description="Low complexity" evidence="1">
    <location>
        <begin position="44"/>
        <end position="56"/>
    </location>
</feature>
<sequence length="168" mass="17138">MYNTRMKRRLRLAAPILTASLLLAACGGDGDAGKNDDAAGGSGAATTSADAGAGASQETSKPAEKPKGPPAEQDADGIELSITDARPSEALPNGATIGVSWSVQPDASGTCDFMLTVYDQTGETLTATPGTACQSKIELNLMGYDVKEFTVALKAGDKMAVRKKAVEG</sequence>
<feature type="region of interest" description="Disordered" evidence="1">
    <location>
        <begin position="32"/>
        <end position="95"/>
    </location>
</feature>
<evidence type="ECO:0000256" key="2">
    <source>
        <dbReference type="SAM" id="SignalP"/>
    </source>
</evidence>
<gene>
    <name evidence="3" type="ORF">ACFORJ_10355</name>
</gene>
<comment type="caution">
    <text evidence="3">The sequence shown here is derived from an EMBL/GenBank/DDBJ whole genome shotgun (WGS) entry which is preliminary data.</text>
</comment>
<evidence type="ECO:0000256" key="1">
    <source>
        <dbReference type="SAM" id="MobiDB-lite"/>
    </source>
</evidence>
<organism evidence="3 4">
    <name type="scientific">Corynebacterium hansenii</name>
    <dbReference type="NCBI Taxonomy" id="394964"/>
    <lineage>
        <taxon>Bacteria</taxon>
        <taxon>Bacillati</taxon>
        <taxon>Actinomycetota</taxon>
        <taxon>Actinomycetes</taxon>
        <taxon>Mycobacteriales</taxon>
        <taxon>Corynebacteriaceae</taxon>
        <taxon>Corynebacterium</taxon>
    </lineage>
</organism>
<name>A0ABV7ZT16_9CORY</name>
<accession>A0ABV7ZT16</accession>
<evidence type="ECO:0000313" key="3">
    <source>
        <dbReference type="EMBL" id="MFC3850562.1"/>
    </source>
</evidence>
<protein>
    <recommendedName>
        <fullName evidence="5">Secreted protein</fullName>
    </recommendedName>
</protein>